<dbReference type="Proteomes" id="UP001472677">
    <property type="component" value="Unassembled WGS sequence"/>
</dbReference>
<evidence type="ECO:0000313" key="2">
    <source>
        <dbReference type="Proteomes" id="UP001472677"/>
    </source>
</evidence>
<gene>
    <name evidence="1" type="ORF">V6N12_022174</name>
</gene>
<dbReference type="PANTHER" id="PTHR34666:SF1">
    <property type="entry name" value="OS02G0554800 PROTEIN"/>
    <property type="match status" value="1"/>
</dbReference>
<organism evidence="1 2">
    <name type="scientific">Hibiscus sabdariffa</name>
    <name type="common">roselle</name>
    <dbReference type="NCBI Taxonomy" id="183260"/>
    <lineage>
        <taxon>Eukaryota</taxon>
        <taxon>Viridiplantae</taxon>
        <taxon>Streptophyta</taxon>
        <taxon>Embryophyta</taxon>
        <taxon>Tracheophyta</taxon>
        <taxon>Spermatophyta</taxon>
        <taxon>Magnoliopsida</taxon>
        <taxon>eudicotyledons</taxon>
        <taxon>Gunneridae</taxon>
        <taxon>Pentapetalae</taxon>
        <taxon>rosids</taxon>
        <taxon>malvids</taxon>
        <taxon>Malvales</taxon>
        <taxon>Malvaceae</taxon>
        <taxon>Malvoideae</taxon>
        <taxon>Hibiscus</taxon>
    </lineage>
</organism>
<dbReference type="PANTHER" id="PTHR34666">
    <property type="entry name" value="EXPRESSED PROTEIN"/>
    <property type="match status" value="1"/>
</dbReference>
<evidence type="ECO:0000313" key="1">
    <source>
        <dbReference type="EMBL" id="KAK8587691.1"/>
    </source>
</evidence>
<comment type="caution">
    <text evidence="1">The sequence shown here is derived from an EMBL/GenBank/DDBJ whole genome shotgun (WGS) entry which is preliminary data.</text>
</comment>
<reference evidence="1 2" key="1">
    <citation type="journal article" date="2024" name="G3 (Bethesda)">
        <title>Genome assembly of Hibiscus sabdariffa L. provides insights into metabolisms of medicinal natural products.</title>
        <authorList>
            <person name="Kim T."/>
        </authorList>
    </citation>
    <scope>NUCLEOTIDE SEQUENCE [LARGE SCALE GENOMIC DNA]</scope>
    <source>
        <strain evidence="1">TK-2024</strain>
        <tissue evidence="1">Old leaves</tissue>
    </source>
</reference>
<name>A0ABR2FTW4_9ROSI</name>
<keyword evidence="2" id="KW-1185">Reference proteome</keyword>
<proteinExistence type="predicted"/>
<dbReference type="EMBL" id="JBBPBM010000004">
    <property type="protein sequence ID" value="KAK8587691.1"/>
    <property type="molecule type" value="Genomic_DNA"/>
</dbReference>
<sequence length="143" mass="16548">MLSEDFSFPKIINPLPQFTSLPSLWHVSSVIYPEYEEEEAAAAAASLQRKSLSFSFSSESDAKKRDPEKMDMLWEEFNEELKCAWSWRSRKETEAQATVLEMTKTGNGRGSVCHKKQSKSLLAMMKSLKIKMLYTRNWAWIKN</sequence>
<protein>
    <submittedName>
        <fullName evidence="1">Uncharacterized protein</fullName>
    </submittedName>
</protein>
<accession>A0ABR2FTW4</accession>